<dbReference type="InterPro" id="IPR015943">
    <property type="entry name" value="WD40/YVTN_repeat-like_dom_sf"/>
</dbReference>
<feature type="repeat" description="WD" evidence="4">
    <location>
        <begin position="178"/>
        <end position="220"/>
    </location>
</feature>
<evidence type="ECO:0000313" key="5">
    <source>
        <dbReference type="EMBL" id="CAL1261100.1"/>
    </source>
</evidence>
<dbReference type="EMBL" id="CAXIEN010000001">
    <property type="protein sequence ID" value="CAL1261100.1"/>
    <property type="molecule type" value="Genomic_DNA"/>
</dbReference>
<evidence type="ECO:0000313" key="6">
    <source>
        <dbReference type="Proteomes" id="UP001497382"/>
    </source>
</evidence>
<dbReference type="InterPro" id="IPR039328">
    <property type="entry name" value="WDR89"/>
</dbReference>
<evidence type="ECO:0000256" key="4">
    <source>
        <dbReference type="PROSITE-ProRule" id="PRU00221"/>
    </source>
</evidence>
<dbReference type="SUPFAM" id="SSF50978">
    <property type="entry name" value="WD40 repeat-like"/>
    <property type="match status" value="1"/>
</dbReference>
<sequence length="357" mass="39966">MDIMDSANGDSMNNGSSSFVKLLSKQNITKEYILHSAVNNQAQPQLAVTLSTNEILHFDVATQAKSTTYKGHEKTVTGIKFSQETPSTFFSSSIDGRVLAWDTRSGVSPVQPFVGFECVSFSLRNFSSDDSDGPSKPLTCFDLNSDETYLCAGTELIREDSFLLFWDRRTGTNVGGYWNSHTDEITHVQFHSTSNSELASSSVDGLINIFDLNQNNEDDALSNTLNTESSVNRFTWGPDNHFSCITGTEDYQFWSAEQTSPALSMTRDDLTDLAESKIEYLVDTFLANRSFYLVSGTNDGSLHVYRQKKRHLIPNAVLSKGHTDVVRTVIPVKVNAVWWLYKVIVIFNWNFISMQIC</sequence>
<dbReference type="AlphaFoldDB" id="A0AAV1YQB0"/>
<comment type="caution">
    <text evidence="5">The sequence shown here is derived from an EMBL/GenBank/DDBJ whole genome shotgun (WGS) entry which is preliminary data.</text>
</comment>
<keyword evidence="3" id="KW-0677">Repeat</keyword>
<reference evidence="5 6" key="1">
    <citation type="submission" date="2024-04" db="EMBL/GenBank/DDBJ databases">
        <authorList>
            <person name="Rising A."/>
            <person name="Reimegard J."/>
            <person name="Sonavane S."/>
            <person name="Akerstrom W."/>
            <person name="Nylinder S."/>
            <person name="Hedman E."/>
            <person name="Kallberg Y."/>
        </authorList>
    </citation>
    <scope>NUCLEOTIDE SEQUENCE [LARGE SCALE GENOMIC DNA]</scope>
</reference>
<dbReference type="Gene3D" id="2.130.10.10">
    <property type="entry name" value="YVTN repeat-like/Quinoprotein amine dehydrogenase"/>
    <property type="match status" value="2"/>
</dbReference>
<dbReference type="Proteomes" id="UP001497382">
    <property type="component" value="Unassembled WGS sequence"/>
</dbReference>
<dbReference type="PROSITE" id="PS50082">
    <property type="entry name" value="WD_REPEATS_2"/>
    <property type="match status" value="2"/>
</dbReference>
<dbReference type="PANTHER" id="PTHR22889">
    <property type="entry name" value="WD REPEAT-CONTAINING PROTEIN 89"/>
    <property type="match status" value="1"/>
</dbReference>
<protein>
    <recommendedName>
        <fullName evidence="1">WD repeat-containing protein 89</fullName>
    </recommendedName>
</protein>
<dbReference type="InterPro" id="IPR036322">
    <property type="entry name" value="WD40_repeat_dom_sf"/>
</dbReference>
<organism evidence="5 6">
    <name type="scientific">Larinioides sclopetarius</name>
    <dbReference type="NCBI Taxonomy" id="280406"/>
    <lineage>
        <taxon>Eukaryota</taxon>
        <taxon>Metazoa</taxon>
        <taxon>Ecdysozoa</taxon>
        <taxon>Arthropoda</taxon>
        <taxon>Chelicerata</taxon>
        <taxon>Arachnida</taxon>
        <taxon>Araneae</taxon>
        <taxon>Araneomorphae</taxon>
        <taxon>Entelegynae</taxon>
        <taxon>Araneoidea</taxon>
        <taxon>Araneidae</taxon>
        <taxon>Larinioides</taxon>
    </lineage>
</organism>
<evidence type="ECO:0000256" key="2">
    <source>
        <dbReference type="ARBA" id="ARBA00022574"/>
    </source>
</evidence>
<keyword evidence="6" id="KW-1185">Reference proteome</keyword>
<dbReference type="SMART" id="SM00320">
    <property type="entry name" value="WD40"/>
    <property type="match status" value="3"/>
</dbReference>
<gene>
    <name evidence="5" type="ORF">LARSCL_LOCUS203</name>
</gene>
<dbReference type="PROSITE" id="PS50294">
    <property type="entry name" value="WD_REPEATS_REGION"/>
    <property type="match status" value="1"/>
</dbReference>
<name>A0AAV1YQB0_9ARAC</name>
<evidence type="ECO:0000256" key="1">
    <source>
        <dbReference type="ARBA" id="ARBA00021125"/>
    </source>
</evidence>
<keyword evidence="2 4" id="KW-0853">WD repeat</keyword>
<dbReference type="Pfam" id="PF00400">
    <property type="entry name" value="WD40"/>
    <property type="match status" value="2"/>
</dbReference>
<dbReference type="InterPro" id="IPR001680">
    <property type="entry name" value="WD40_rpt"/>
</dbReference>
<feature type="repeat" description="WD" evidence="4">
    <location>
        <begin position="69"/>
        <end position="106"/>
    </location>
</feature>
<dbReference type="PANTHER" id="PTHR22889:SF0">
    <property type="entry name" value="WD REPEAT-CONTAINING PROTEIN 89"/>
    <property type="match status" value="1"/>
</dbReference>
<evidence type="ECO:0000256" key="3">
    <source>
        <dbReference type="ARBA" id="ARBA00022737"/>
    </source>
</evidence>
<accession>A0AAV1YQB0</accession>
<proteinExistence type="predicted"/>